<evidence type="ECO:0000256" key="2">
    <source>
        <dbReference type="ARBA" id="ARBA00013081"/>
    </source>
</evidence>
<dbReference type="PROSITE" id="PS50969">
    <property type="entry name" value="FCP1"/>
    <property type="match status" value="1"/>
</dbReference>
<protein>
    <recommendedName>
        <fullName evidence="2">protein-serine/threonine phosphatase</fullName>
        <ecNumber evidence="2">3.1.3.16</ecNumber>
    </recommendedName>
</protein>
<dbReference type="EMBL" id="LUGH01000209">
    <property type="protein sequence ID" value="OBZ87631.1"/>
    <property type="molecule type" value="Genomic_DNA"/>
</dbReference>
<evidence type="ECO:0000256" key="3">
    <source>
        <dbReference type="ARBA" id="ARBA00022723"/>
    </source>
</evidence>
<keyword evidence="6" id="KW-0904">Protein phosphatase</keyword>
<dbReference type="Pfam" id="PF03031">
    <property type="entry name" value="NIF"/>
    <property type="match status" value="1"/>
</dbReference>
<feature type="compositionally biased region" description="Basic and acidic residues" evidence="9">
    <location>
        <begin position="56"/>
        <end position="74"/>
    </location>
</feature>
<evidence type="ECO:0000313" key="12">
    <source>
        <dbReference type="Proteomes" id="UP000093000"/>
    </source>
</evidence>
<comment type="cofactor">
    <cofactor evidence="1">
        <name>Mg(2+)</name>
        <dbReference type="ChEBI" id="CHEBI:18420"/>
    </cofactor>
</comment>
<dbReference type="PANTHER" id="PTHR12210">
    <property type="entry name" value="DULLARD PROTEIN PHOSPHATASE"/>
    <property type="match status" value="1"/>
</dbReference>
<dbReference type="InterPro" id="IPR023214">
    <property type="entry name" value="HAD_sf"/>
</dbReference>
<comment type="catalytic activity">
    <reaction evidence="8">
        <text>O-phospho-L-threonyl-[protein] + H2O = L-threonyl-[protein] + phosphate</text>
        <dbReference type="Rhea" id="RHEA:47004"/>
        <dbReference type="Rhea" id="RHEA-COMP:11060"/>
        <dbReference type="Rhea" id="RHEA-COMP:11605"/>
        <dbReference type="ChEBI" id="CHEBI:15377"/>
        <dbReference type="ChEBI" id="CHEBI:30013"/>
        <dbReference type="ChEBI" id="CHEBI:43474"/>
        <dbReference type="ChEBI" id="CHEBI:61977"/>
        <dbReference type="EC" id="3.1.3.16"/>
    </reaction>
</comment>
<dbReference type="GO" id="GO:0046872">
    <property type="term" value="F:metal ion binding"/>
    <property type="evidence" value="ECO:0007669"/>
    <property type="project" value="UniProtKB-KW"/>
</dbReference>
<dbReference type="SMART" id="SM00577">
    <property type="entry name" value="CPDc"/>
    <property type="match status" value="1"/>
</dbReference>
<dbReference type="SUPFAM" id="SSF56784">
    <property type="entry name" value="HAD-like"/>
    <property type="match status" value="1"/>
</dbReference>
<gene>
    <name evidence="11" type="ORF">A0J61_04315</name>
</gene>
<dbReference type="InterPro" id="IPR036412">
    <property type="entry name" value="HAD-like_sf"/>
</dbReference>
<evidence type="ECO:0000256" key="8">
    <source>
        <dbReference type="ARBA" id="ARBA00048336"/>
    </source>
</evidence>
<dbReference type="FunFam" id="3.40.50.1000:FF:000192">
    <property type="entry name" value="CTD small phosphatase-like protein"/>
    <property type="match status" value="1"/>
</dbReference>
<comment type="caution">
    <text evidence="11">The sequence shown here is derived from an EMBL/GenBank/DDBJ whole genome shotgun (WGS) entry which is preliminary data.</text>
</comment>
<evidence type="ECO:0000256" key="9">
    <source>
        <dbReference type="SAM" id="MobiDB-lite"/>
    </source>
</evidence>
<dbReference type="Gene3D" id="3.40.50.1000">
    <property type="entry name" value="HAD superfamily/HAD-like"/>
    <property type="match status" value="1"/>
</dbReference>
<evidence type="ECO:0000259" key="10">
    <source>
        <dbReference type="PROSITE" id="PS50969"/>
    </source>
</evidence>
<dbReference type="AlphaFoldDB" id="A0A1C7NEV7"/>
<evidence type="ECO:0000256" key="7">
    <source>
        <dbReference type="ARBA" id="ARBA00047761"/>
    </source>
</evidence>
<feature type="region of interest" description="Disordered" evidence="9">
    <location>
        <begin position="52"/>
        <end position="107"/>
    </location>
</feature>
<dbReference type="InterPro" id="IPR050365">
    <property type="entry name" value="TIM50"/>
</dbReference>
<sequence length="323" mass="36715">MSQERGPVCVLPPSTKPSLFQRSSRKSSTNKTTKSKKNTFLSFLLCCTLKKKNKKSKEPDSIRIDNILPHEKTTEPPVESDLVDQTLKQPSSSSIDEKGILTEDEETKSDVVVTAVEPDVTHAQTEEEEEEKTLDDHDSNVAFLLNPIEKQHRGRKCLVLDLDETLIHSSFKTVAEADFIVPVEIDGHYHNVFVLKRPGVDDFMRKMGELYEIVIFTASLSKYADPVLDKFDLHNVIHHRLFRESCHPYKGSYIKDLSRLGRDLKHVIILDNTPASYSFHPSNAVPVSTWFNDQHDSELIDLIPFLQDLSKVDDVVEVLNTSF</sequence>
<proteinExistence type="predicted"/>
<keyword evidence="4" id="KW-0378">Hydrolase</keyword>
<dbReference type="InterPro" id="IPR004274">
    <property type="entry name" value="FCP1_dom"/>
</dbReference>
<name>A0A1C7NEV7_9FUNG</name>
<feature type="domain" description="FCP1 homology" evidence="10">
    <location>
        <begin position="151"/>
        <end position="309"/>
    </location>
</feature>
<dbReference type="STRING" id="101091.A0A1C7NEV7"/>
<evidence type="ECO:0000256" key="5">
    <source>
        <dbReference type="ARBA" id="ARBA00022842"/>
    </source>
</evidence>
<feature type="region of interest" description="Disordered" evidence="9">
    <location>
        <begin position="1"/>
        <end position="35"/>
    </location>
</feature>
<evidence type="ECO:0000256" key="1">
    <source>
        <dbReference type="ARBA" id="ARBA00001946"/>
    </source>
</evidence>
<dbReference type="NCBIfam" id="TIGR02251">
    <property type="entry name" value="HIF-SF_euk"/>
    <property type="match status" value="1"/>
</dbReference>
<dbReference type="InParanoid" id="A0A1C7NEV7"/>
<evidence type="ECO:0000256" key="6">
    <source>
        <dbReference type="ARBA" id="ARBA00022912"/>
    </source>
</evidence>
<keyword evidence="5" id="KW-0460">Magnesium</keyword>
<dbReference type="Proteomes" id="UP000093000">
    <property type="component" value="Unassembled WGS sequence"/>
</dbReference>
<evidence type="ECO:0000256" key="4">
    <source>
        <dbReference type="ARBA" id="ARBA00022801"/>
    </source>
</evidence>
<reference evidence="11 12" key="1">
    <citation type="submission" date="2016-03" db="EMBL/GenBank/DDBJ databases">
        <title>Choanephora cucurbitarum.</title>
        <authorList>
            <person name="Min B."/>
            <person name="Park H."/>
            <person name="Park J.-H."/>
            <person name="Shin H.-D."/>
            <person name="Choi I.-G."/>
        </authorList>
    </citation>
    <scope>NUCLEOTIDE SEQUENCE [LARGE SCALE GENOMIC DNA]</scope>
    <source>
        <strain evidence="11 12">KUS-F28377</strain>
    </source>
</reference>
<dbReference type="GO" id="GO:0004722">
    <property type="term" value="F:protein serine/threonine phosphatase activity"/>
    <property type="evidence" value="ECO:0007669"/>
    <property type="project" value="UniProtKB-EC"/>
</dbReference>
<organism evidence="11 12">
    <name type="scientific">Choanephora cucurbitarum</name>
    <dbReference type="NCBI Taxonomy" id="101091"/>
    <lineage>
        <taxon>Eukaryota</taxon>
        <taxon>Fungi</taxon>
        <taxon>Fungi incertae sedis</taxon>
        <taxon>Mucoromycota</taxon>
        <taxon>Mucoromycotina</taxon>
        <taxon>Mucoromycetes</taxon>
        <taxon>Mucorales</taxon>
        <taxon>Mucorineae</taxon>
        <taxon>Choanephoraceae</taxon>
        <taxon>Choanephoroideae</taxon>
        <taxon>Choanephora</taxon>
    </lineage>
</organism>
<dbReference type="OrthoDB" id="277011at2759"/>
<dbReference type="EC" id="3.1.3.16" evidence="2"/>
<dbReference type="InterPro" id="IPR011948">
    <property type="entry name" value="Dullard_phosphatase"/>
</dbReference>
<comment type="catalytic activity">
    <reaction evidence="7">
        <text>O-phospho-L-seryl-[protein] + H2O = L-seryl-[protein] + phosphate</text>
        <dbReference type="Rhea" id="RHEA:20629"/>
        <dbReference type="Rhea" id="RHEA-COMP:9863"/>
        <dbReference type="Rhea" id="RHEA-COMP:11604"/>
        <dbReference type="ChEBI" id="CHEBI:15377"/>
        <dbReference type="ChEBI" id="CHEBI:29999"/>
        <dbReference type="ChEBI" id="CHEBI:43474"/>
        <dbReference type="ChEBI" id="CHEBI:83421"/>
        <dbReference type="EC" id="3.1.3.16"/>
    </reaction>
</comment>
<keyword evidence="12" id="KW-1185">Reference proteome</keyword>
<dbReference type="CDD" id="cd07521">
    <property type="entry name" value="HAD_FCP1-like"/>
    <property type="match status" value="1"/>
</dbReference>
<evidence type="ECO:0000313" key="11">
    <source>
        <dbReference type="EMBL" id="OBZ87631.1"/>
    </source>
</evidence>
<accession>A0A1C7NEV7</accession>
<keyword evidence="3" id="KW-0479">Metal-binding</keyword>